<comment type="caution">
    <text evidence="1">The sequence shown here is derived from an EMBL/GenBank/DDBJ whole genome shotgun (WGS) entry which is preliminary data.</text>
</comment>
<dbReference type="VEuPathDB" id="VectorBase:LOC119177999"/>
<dbReference type="SUPFAM" id="SSF55486">
    <property type="entry name" value="Metalloproteases ('zincins'), catalytic domain"/>
    <property type="match status" value="1"/>
</dbReference>
<gene>
    <name evidence="1" type="ORF">HPB51_002276</name>
</gene>
<proteinExistence type="predicted"/>
<sequence>MDGQELLAIERSRVGDTRYAKLPDVSSERLFLMYYALDNCESSDDVYVELEGRLLPAAYRVNLPLRHLVEFAHVFGCSADSAGMVRFPLGRRSSCAVVLPDSWNVDWHRR</sequence>
<dbReference type="InterPro" id="IPR024079">
    <property type="entry name" value="MetalloPept_cat_dom_sf"/>
</dbReference>
<evidence type="ECO:0000313" key="2">
    <source>
        <dbReference type="Proteomes" id="UP000821866"/>
    </source>
</evidence>
<dbReference type="Proteomes" id="UP000821866">
    <property type="component" value="Chromosome 4"/>
</dbReference>
<protein>
    <submittedName>
        <fullName evidence="1">Uncharacterized protein</fullName>
    </submittedName>
</protein>
<keyword evidence="2" id="KW-1185">Reference proteome</keyword>
<dbReference type="Gene3D" id="3.40.390.10">
    <property type="entry name" value="Collagenase (Catalytic Domain)"/>
    <property type="match status" value="1"/>
</dbReference>
<name>A0A9J6DYY6_RHIMP</name>
<organism evidence="1 2">
    <name type="scientific">Rhipicephalus microplus</name>
    <name type="common">Cattle tick</name>
    <name type="synonym">Boophilus microplus</name>
    <dbReference type="NCBI Taxonomy" id="6941"/>
    <lineage>
        <taxon>Eukaryota</taxon>
        <taxon>Metazoa</taxon>
        <taxon>Ecdysozoa</taxon>
        <taxon>Arthropoda</taxon>
        <taxon>Chelicerata</taxon>
        <taxon>Arachnida</taxon>
        <taxon>Acari</taxon>
        <taxon>Parasitiformes</taxon>
        <taxon>Ixodida</taxon>
        <taxon>Ixodoidea</taxon>
        <taxon>Ixodidae</taxon>
        <taxon>Rhipicephalinae</taxon>
        <taxon>Rhipicephalus</taxon>
        <taxon>Boophilus</taxon>
    </lineage>
</organism>
<dbReference type="EMBL" id="JABSTU010000006">
    <property type="protein sequence ID" value="KAH8027122.1"/>
    <property type="molecule type" value="Genomic_DNA"/>
</dbReference>
<accession>A0A9J6DYY6</accession>
<reference evidence="1" key="2">
    <citation type="submission" date="2021-09" db="EMBL/GenBank/DDBJ databases">
        <authorList>
            <person name="Jia N."/>
            <person name="Wang J."/>
            <person name="Shi W."/>
            <person name="Du L."/>
            <person name="Sun Y."/>
            <person name="Zhan W."/>
            <person name="Jiang J."/>
            <person name="Wang Q."/>
            <person name="Zhang B."/>
            <person name="Ji P."/>
            <person name="Sakyi L.B."/>
            <person name="Cui X."/>
            <person name="Yuan T."/>
            <person name="Jiang B."/>
            <person name="Yang W."/>
            <person name="Lam T.T.-Y."/>
            <person name="Chang Q."/>
            <person name="Ding S."/>
            <person name="Wang X."/>
            <person name="Zhu J."/>
            <person name="Ruan X."/>
            <person name="Zhao L."/>
            <person name="Wei J."/>
            <person name="Que T."/>
            <person name="Du C."/>
            <person name="Cheng J."/>
            <person name="Dai P."/>
            <person name="Han X."/>
            <person name="Huang E."/>
            <person name="Gao Y."/>
            <person name="Liu J."/>
            <person name="Shao H."/>
            <person name="Ye R."/>
            <person name="Li L."/>
            <person name="Wei W."/>
            <person name="Wang X."/>
            <person name="Wang C."/>
            <person name="Huo Q."/>
            <person name="Li W."/>
            <person name="Guo W."/>
            <person name="Chen H."/>
            <person name="Chen S."/>
            <person name="Zhou L."/>
            <person name="Zhou L."/>
            <person name="Ni X."/>
            <person name="Tian J."/>
            <person name="Zhou Y."/>
            <person name="Sheng Y."/>
            <person name="Liu T."/>
            <person name="Pan Y."/>
            <person name="Xia L."/>
            <person name="Li J."/>
            <person name="Zhao F."/>
            <person name="Cao W."/>
        </authorList>
    </citation>
    <scope>NUCLEOTIDE SEQUENCE</scope>
    <source>
        <strain evidence="1">Rmic-2018</strain>
        <tissue evidence="1">Larvae</tissue>
    </source>
</reference>
<reference evidence="1" key="1">
    <citation type="journal article" date="2020" name="Cell">
        <title>Large-Scale Comparative Analyses of Tick Genomes Elucidate Their Genetic Diversity and Vector Capacities.</title>
        <authorList>
            <consortium name="Tick Genome and Microbiome Consortium (TIGMIC)"/>
            <person name="Jia N."/>
            <person name="Wang J."/>
            <person name="Shi W."/>
            <person name="Du L."/>
            <person name="Sun Y."/>
            <person name="Zhan W."/>
            <person name="Jiang J.F."/>
            <person name="Wang Q."/>
            <person name="Zhang B."/>
            <person name="Ji P."/>
            <person name="Bell-Sakyi L."/>
            <person name="Cui X.M."/>
            <person name="Yuan T.T."/>
            <person name="Jiang B.G."/>
            <person name="Yang W.F."/>
            <person name="Lam T.T."/>
            <person name="Chang Q.C."/>
            <person name="Ding S.J."/>
            <person name="Wang X.J."/>
            <person name="Zhu J.G."/>
            <person name="Ruan X.D."/>
            <person name="Zhao L."/>
            <person name="Wei J.T."/>
            <person name="Ye R.Z."/>
            <person name="Que T.C."/>
            <person name="Du C.H."/>
            <person name="Zhou Y.H."/>
            <person name="Cheng J.X."/>
            <person name="Dai P.F."/>
            <person name="Guo W.B."/>
            <person name="Han X.H."/>
            <person name="Huang E.J."/>
            <person name="Li L.F."/>
            <person name="Wei W."/>
            <person name="Gao Y.C."/>
            <person name="Liu J.Z."/>
            <person name="Shao H.Z."/>
            <person name="Wang X."/>
            <person name="Wang C.C."/>
            <person name="Yang T.C."/>
            <person name="Huo Q.B."/>
            <person name="Li W."/>
            <person name="Chen H.Y."/>
            <person name="Chen S.E."/>
            <person name="Zhou L.G."/>
            <person name="Ni X.B."/>
            <person name="Tian J.H."/>
            <person name="Sheng Y."/>
            <person name="Liu T."/>
            <person name="Pan Y.S."/>
            <person name="Xia L.Y."/>
            <person name="Li J."/>
            <person name="Zhao F."/>
            <person name="Cao W.C."/>
        </authorList>
    </citation>
    <scope>NUCLEOTIDE SEQUENCE</scope>
    <source>
        <strain evidence="1">Rmic-2018</strain>
    </source>
</reference>
<dbReference type="GO" id="GO:0008237">
    <property type="term" value="F:metallopeptidase activity"/>
    <property type="evidence" value="ECO:0007669"/>
    <property type="project" value="InterPro"/>
</dbReference>
<evidence type="ECO:0000313" key="1">
    <source>
        <dbReference type="EMBL" id="KAH8027122.1"/>
    </source>
</evidence>
<dbReference type="AlphaFoldDB" id="A0A9J6DYY6"/>